<gene>
    <name evidence="3" type="ORF">B9Q17_16905</name>
</gene>
<dbReference type="InterPro" id="IPR019734">
    <property type="entry name" value="TPR_rpt"/>
</dbReference>
<dbReference type="PROSITE" id="PS50005">
    <property type="entry name" value="TPR"/>
    <property type="match status" value="1"/>
</dbReference>
<proteinExistence type="predicted"/>
<dbReference type="RefSeq" id="WP_094624747.1">
    <property type="nucleotide sequence ID" value="NZ_NEFY01000004.1"/>
</dbReference>
<dbReference type="AlphaFoldDB" id="A0A7Z1DVB2"/>
<evidence type="ECO:0000313" key="3">
    <source>
        <dbReference type="EMBL" id="OZC36694.1"/>
    </source>
</evidence>
<keyword evidence="4" id="KW-1185">Reference proteome</keyword>
<feature type="repeat" description="TPR" evidence="1">
    <location>
        <begin position="120"/>
        <end position="153"/>
    </location>
</feature>
<dbReference type="PROSITE" id="PS51257">
    <property type="entry name" value="PROKAR_LIPOPROTEIN"/>
    <property type="match status" value="1"/>
</dbReference>
<organism evidence="3 4">
    <name type="scientific">Marinobacter vinifirmus</name>
    <dbReference type="NCBI Taxonomy" id="355591"/>
    <lineage>
        <taxon>Bacteria</taxon>
        <taxon>Pseudomonadati</taxon>
        <taxon>Pseudomonadota</taxon>
        <taxon>Gammaproteobacteria</taxon>
        <taxon>Pseudomonadales</taxon>
        <taxon>Marinobacteraceae</taxon>
        <taxon>Marinobacter</taxon>
    </lineage>
</organism>
<dbReference type="EMBL" id="NEFY01000004">
    <property type="protein sequence ID" value="OZC36694.1"/>
    <property type="molecule type" value="Genomic_DNA"/>
</dbReference>
<evidence type="ECO:0000313" key="4">
    <source>
        <dbReference type="Proteomes" id="UP000216984"/>
    </source>
</evidence>
<dbReference type="SUPFAM" id="SSF48452">
    <property type="entry name" value="TPR-like"/>
    <property type="match status" value="1"/>
</dbReference>
<dbReference type="InterPro" id="IPR011990">
    <property type="entry name" value="TPR-like_helical_dom_sf"/>
</dbReference>
<dbReference type="Proteomes" id="UP000216984">
    <property type="component" value="Unassembled WGS sequence"/>
</dbReference>
<keyword evidence="1" id="KW-0802">TPR repeat</keyword>
<keyword evidence="2" id="KW-0732">Signal</keyword>
<protein>
    <recommendedName>
        <fullName evidence="5">Tetratricopeptide repeat protein</fullName>
    </recommendedName>
</protein>
<reference evidence="3 4" key="1">
    <citation type="submission" date="2017-06" db="EMBL/GenBank/DDBJ databases">
        <title>Draft genome sequence of the halophilic bacterium Marinobacter vinifirmus FB1.</title>
        <authorList>
            <person name="Stepanov V.G."/>
            <person name="Roberts D.J."/>
            <person name="Fox G.E."/>
        </authorList>
    </citation>
    <scope>NUCLEOTIDE SEQUENCE [LARGE SCALE GENOMIC DNA]</scope>
    <source>
        <strain evidence="3 4">FB1</strain>
    </source>
</reference>
<dbReference type="Gene3D" id="1.25.40.10">
    <property type="entry name" value="Tetratricopeptide repeat domain"/>
    <property type="match status" value="1"/>
</dbReference>
<feature type="signal peptide" evidence="2">
    <location>
        <begin position="1"/>
        <end position="26"/>
    </location>
</feature>
<name>A0A7Z1DVB2_9GAMM</name>
<feature type="chain" id="PRO_5030782758" description="Tetratricopeptide repeat protein" evidence="2">
    <location>
        <begin position="27"/>
        <end position="236"/>
    </location>
</feature>
<sequence length="236" mass="25971">MKYKKVVRLPAMAVFAATLVSGCAMTPETDGSADRADRDQGTPLHVSCKTNMTPEHRVELEAIDSMMEKSRNYAALARLEELPFQTQHHWLRWAQLLAKVEQLDYSEEVYQKIAESCDSAQAYHGLGVVYVKRNKLEESLTALGTAKAKAPASSDIRNDFGVVLMQTGFYGQAAFELRTAYELSGGSETTGRNMVAAYYLQGGNSSLARLQQDLGLSDQLLATGKEFSKRFAGGSR</sequence>
<evidence type="ECO:0008006" key="5">
    <source>
        <dbReference type="Google" id="ProtNLM"/>
    </source>
</evidence>
<comment type="caution">
    <text evidence="3">The sequence shown here is derived from an EMBL/GenBank/DDBJ whole genome shotgun (WGS) entry which is preliminary data.</text>
</comment>
<accession>A0A7Z1DVB2</accession>
<evidence type="ECO:0000256" key="1">
    <source>
        <dbReference type="PROSITE-ProRule" id="PRU00339"/>
    </source>
</evidence>
<evidence type="ECO:0000256" key="2">
    <source>
        <dbReference type="SAM" id="SignalP"/>
    </source>
</evidence>